<dbReference type="FunFam" id="2.60.260.20:FF:000004">
    <property type="entry name" value="Molecular chaperone DnaJ"/>
    <property type="match status" value="1"/>
</dbReference>
<dbReference type="GO" id="GO:0042026">
    <property type="term" value="P:protein refolding"/>
    <property type="evidence" value="ECO:0007669"/>
    <property type="project" value="TreeGrafter"/>
</dbReference>
<dbReference type="KEGG" id="kme:H0A61_02625"/>
<feature type="binding site" evidence="13">
    <location>
        <position position="203"/>
    </location>
    <ligand>
        <name>Zn(2+)</name>
        <dbReference type="ChEBI" id="CHEBI:29105"/>
        <label>2</label>
    </ligand>
</feature>
<gene>
    <name evidence="13 17" type="primary">dnaJ</name>
    <name evidence="17" type="ORF">H0A61_02625</name>
</gene>
<feature type="binding site" evidence="13">
    <location>
        <position position="206"/>
    </location>
    <ligand>
        <name>Zn(2+)</name>
        <dbReference type="ChEBI" id="CHEBI:29105"/>
        <label>2</label>
    </ligand>
</feature>
<dbReference type="FunFam" id="1.10.287.110:FF:000031">
    <property type="entry name" value="Molecular chaperone DnaJ"/>
    <property type="match status" value="1"/>
</dbReference>
<dbReference type="GO" id="GO:0006260">
    <property type="term" value="P:DNA replication"/>
    <property type="evidence" value="ECO:0007669"/>
    <property type="project" value="UniProtKB-KW"/>
</dbReference>
<feature type="repeat" description="CXXCXGXG motif" evidence="13">
    <location>
        <begin position="177"/>
        <end position="184"/>
    </location>
</feature>
<dbReference type="InterPro" id="IPR001305">
    <property type="entry name" value="HSP_DnaJ_Cys-rich_dom"/>
</dbReference>
<feature type="domain" description="J" evidence="15">
    <location>
        <begin position="16"/>
        <end position="81"/>
    </location>
</feature>
<keyword evidence="9 13" id="KW-0346">Stress response</keyword>
<dbReference type="PANTHER" id="PTHR43096">
    <property type="entry name" value="DNAJ HOMOLOG 1, MITOCHONDRIAL-RELATED"/>
    <property type="match status" value="1"/>
</dbReference>
<dbReference type="EMBL" id="CP059066">
    <property type="protein sequence ID" value="QSQ10225.1"/>
    <property type="molecule type" value="Genomic_DNA"/>
</dbReference>
<keyword evidence="5 13" id="KW-0479">Metal-binding</keyword>
<name>A0A8A0RPA3_9FIRM</name>
<comment type="subunit">
    <text evidence="2 13">Homodimer.</text>
</comment>
<proteinExistence type="inferred from homology"/>
<evidence type="ECO:0000256" key="9">
    <source>
        <dbReference type="ARBA" id="ARBA00023016"/>
    </source>
</evidence>
<dbReference type="PRINTS" id="PR00625">
    <property type="entry name" value="JDOMAIN"/>
</dbReference>
<feature type="domain" description="CR-type" evidence="16">
    <location>
        <begin position="147"/>
        <end position="229"/>
    </location>
</feature>
<dbReference type="InterPro" id="IPR036410">
    <property type="entry name" value="HSP_DnaJ_Cys-rich_dom_sf"/>
</dbReference>
<evidence type="ECO:0000256" key="10">
    <source>
        <dbReference type="ARBA" id="ARBA00023186"/>
    </source>
</evidence>
<feature type="binding site" evidence="13">
    <location>
        <position position="160"/>
    </location>
    <ligand>
        <name>Zn(2+)</name>
        <dbReference type="ChEBI" id="CHEBI:29105"/>
        <label>1</label>
    </ligand>
</feature>
<comment type="function">
    <text evidence="13">Participates actively in the response to hyperosmotic and heat shock by preventing the aggregation of stress-denatured proteins and by disaggregating proteins, also in an autonomous, DnaK-independent fashion. Unfolded proteins bind initially to DnaJ; upon interaction with the DnaJ-bound protein, DnaK hydrolyzes its bound ATP, resulting in the formation of a stable complex. GrpE releases ADP from DnaK; ATP binding to DnaK triggers the release of the substrate protein, thus completing the reaction cycle. Several rounds of ATP-dependent interactions between DnaJ, DnaK and GrpE are required for fully efficient folding. Also involved, together with DnaK and GrpE, in the DNA replication of plasmids through activation of initiation proteins.</text>
</comment>
<comment type="domain">
    <text evidence="13">The J domain is necessary and sufficient to stimulate DnaK ATPase activity. Zinc center 1 plays an important role in the autonomous, DnaK-independent chaperone activity of DnaJ. Zinc center 2 is essential for interaction with DnaK and for DnaJ activity.</text>
</comment>
<evidence type="ECO:0000256" key="1">
    <source>
        <dbReference type="ARBA" id="ARBA00004496"/>
    </source>
</evidence>
<evidence type="ECO:0000256" key="7">
    <source>
        <dbReference type="ARBA" id="ARBA00022771"/>
    </source>
</evidence>
<feature type="binding site" evidence="13">
    <location>
        <position position="217"/>
    </location>
    <ligand>
        <name>Zn(2+)</name>
        <dbReference type="ChEBI" id="CHEBI:29105"/>
        <label>1</label>
    </ligand>
</feature>
<evidence type="ECO:0000256" key="3">
    <source>
        <dbReference type="ARBA" id="ARBA00022490"/>
    </source>
</evidence>
<evidence type="ECO:0000256" key="14">
    <source>
        <dbReference type="PROSITE-ProRule" id="PRU00546"/>
    </source>
</evidence>
<feature type="repeat" description="CXXCXGXG motif" evidence="13">
    <location>
        <begin position="217"/>
        <end position="224"/>
    </location>
</feature>
<dbReference type="GO" id="GO:0005524">
    <property type="term" value="F:ATP binding"/>
    <property type="evidence" value="ECO:0007669"/>
    <property type="project" value="InterPro"/>
</dbReference>
<dbReference type="Proteomes" id="UP000662904">
    <property type="component" value="Chromosome"/>
</dbReference>
<evidence type="ECO:0000259" key="16">
    <source>
        <dbReference type="PROSITE" id="PS51188"/>
    </source>
</evidence>
<reference evidence="17" key="1">
    <citation type="submission" date="2020-07" db="EMBL/GenBank/DDBJ databases">
        <title>Koleobacter methoxysyntrophicus gen. nov., sp. nov., a novel anaerobic bacterium isolated from deep subsurface oil field and proposal of Koleobacterales ord. nov. in the phylum Firmicutes.</title>
        <authorList>
            <person name="Sakamoto S."/>
            <person name="Tamaki H."/>
        </authorList>
    </citation>
    <scope>NUCLEOTIDE SEQUENCE</scope>
    <source>
        <strain evidence="17">NRmbB1</strain>
    </source>
</reference>
<dbReference type="PROSITE" id="PS00636">
    <property type="entry name" value="DNAJ_1"/>
    <property type="match status" value="1"/>
</dbReference>
<dbReference type="Pfam" id="PF00226">
    <property type="entry name" value="DnaJ"/>
    <property type="match status" value="1"/>
</dbReference>
<dbReference type="FunFam" id="2.10.230.10:FF:000002">
    <property type="entry name" value="Molecular chaperone DnaJ"/>
    <property type="match status" value="1"/>
</dbReference>
<evidence type="ECO:0000256" key="6">
    <source>
        <dbReference type="ARBA" id="ARBA00022737"/>
    </source>
</evidence>
<dbReference type="HAMAP" id="MF_01152">
    <property type="entry name" value="DnaJ"/>
    <property type="match status" value="1"/>
</dbReference>
<dbReference type="SUPFAM" id="SSF49493">
    <property type="entry name" value="HSP40/DnaJ peptide-binding domain"/>
    <property type="match status" value="2"/>
</dbReference>
<evidence type="ECO:0000313" key="18">
    <source>
        <dbReference type="Proteomes" id="UP000662904"/>
    </source>
</evidence>
<dbReference type="GO" id="GO:0005737">
    <property type="term" value="C:cytoplasm"/>
    <property type="evidence" value="ECO:0007669"/>
    <property type="project" value="UniProtKB-SubCell"/>
</dbReference>
<evidence type="ECO:0000259" key="15">
    <source>
        <dbReference type="PROSITE" id="PS50076"/>
    </source>
</evidence>
<dbReference type="FunFam" id="2.60.260.20:FF:000009">
    <property type="entry name" value="Putative Mitochondrial DnaJ chaperone"/>
    <property type="match status" value="1"/>
</dbReference>
<sequence>MALAYSWKVIKLTKRDYYEILGVSRNASESEIKKAYRQLARKYHPDVNPGDKEAEEKFKEIKEAYEVLRDPQKRAAYDQFGHAGVNSQQGQGGFDFSDFGDFTTFGGFDDIFDMFFGGRESRRRTGPKRGADLRYDLEISLEEAAFGLERDIEMTRTEDCDACRGTGAANGTKLEVCPVCGGTGQVQYSQNTPFGRFINVKTCSNCHGEGRIIKEPCKKCNGRGKVRKTRKIHIKVPPGVDTGSRLRVAGEGEAGEKGGSPGDLYIFIHVKPHQFFVRQGDDIVCEFPISFIQAALGDEIQVPTLEGKVNLKIPEGTQPGTLFRLKGKGIPHLRGYGRGDQLVKINVVIPKKLTAKQKKLLRQFAEISGEEIKEYKNFFDRMKDAFGV</sequence>
<dbReference type="GO" id="GO:0051082">
    <property type="term" value="F:unfolded protein binding"/>
    <property type="evidence" value="ECO:0007669"/>
    <property type="project" value="UniProtKB-UniRule"/>
</dbReference>
<evidence type="ECO:0000256" key="2">
    <source>
        <dbReference type="ARBA" id="ARBA00011738"/>
    </source>
</evidence>
<protein>
    <recommendedName>
        <fullName evidence="12 13">Chaperone protein DnaJ</fullName>
    </recommendedName>
</protein>
<dbReference type="GO" id="GO:0009408">
    <property type="term" value="P:response to heat"/>
    <property type="evidence" value="ECO:0007669"/>
    <property type="project" value="InterPro"/>
</dbReference>
<dbReference type="Gene3D" id="2.60.260.20">
    <property type="entry name" value="Urease metallochaperone UreE, N-terminal domain"/>
    <property type="match status" value="2"/>
</dbReference>
<keyword evidence="8 13" id="KW-0862">Zinc</keyword>
<keyword evidence="6 13" id="KW-0677">Repeat</keyword>
<dbReference type="Gene3D" id="1.10.287.110">
    <property type="entry name" value="DnaJ domain"/>
    <property type="match status" value="1"/>
</dbReference>
<feature type="binding site" evidence="13">
    <location>
        <position position="180"/>
    </location>
    <ligand>
        <name>Zn(2+)</name>
        <dbReference type="ChEBI" id="CHEBI:29105"/>
        <label>2</label>
    </ligand>
</feature>
<evidence type="ECO:0000313" key="17">
    <source>
        <dbReference type="EMBL" id="QSQ10225.1"/>
    </source>
</evidence>
<dbReference type="InterPro" id="IPR012724">
    <property type="entry name" value="DnaJ"/>
</dbReference>
<dbReference type="AlphaFoldDB" id="A0A8A0RPA3"/>
<feature type="zinc finger region" description="CR-type" evidence="14">
    <location>
        <begin position="147"/>
        <end position="229"/>
    </location>
</feature>
<dbReference type="Pfam" id="PF00684">
    <property type="entry name" value="DnaJ_CXXCXGXG"/>
    <property type="match status" value="1"/>
</dbReference>
<comment type="subcellular location">
    <subcellularLocation>
        <location evidence="1 13">Cytoplasm</location>
    </subcellularLocation>
</comment>
<feature type="binding site" evidence="13">
    <location>
        <position position="163"/>
    </location>
    <ligand>
        <name>Zn(2+)</name>
        <dbReference type="ChEBI" id="CHEBI:29105"/>
        <label>1</label>
    </ligand>
</feature>
<dbReference type="SUPFAM" id="SSF46565">
    <property type="entry name" value="Chaperone J-domain"/>
    <property type="match status" value="1"/>
</dbReference>
<dbReference type="NCBIfam" id="NF008035">
    <property type="entry name" value="PRK10767.1"/>
    <property type="match status" value="1"/>
</dbReference>
<comment type="cofactor">
    <cofactor evidence="13">
        <name>Zn(2+)</name>
        <dbReference type="ChEBI" id="CHEBI:29105"/>
    </cofactor>
    <text evidence="13">Binds 2 Zn(2+) ions per monomer.</text>
</comment>
<keyword evidence="18" id="KW-1185">Reference proteome</keyword>
<dbReference type="Pfam" id="PF01556">
    <property type="entry name" value="DnaJ_C"/>
    <property type="match status" value="1"/>
</dbReference>
<dbReference type="CDD" id="cd06257">
    <property type="entry name" value="DnaJ"/>
    <property type="match status" value="1"/>
</dbReference>
<feature type="binding site" evidence="13">
    <location>
        <position position="177"/>
    </location>
    <ligand>
        <name>Zn(2+)</name>
        <dbReference type="ChEBI" id="CHEBI:29105"/>
        <label>2</label>
    </ligand>
</feature>
<organism evidence="17 18">
    <name type="scientific">Koleobacter methoxysyntrophicus</name>
    <dbReference type="NCBI Taxonomy" id="2751313"/>
    <lineage>
        <taxon>Bacteria</taxon>
        <taxon>Bacillati</taxon>
        <taxon>Bacillota</taxon>
        <taxon>Clostridia</taxon>
        <taxon>Koleobacterales</taxon>
        <taxon>Koleobacteraceae</taxon>
        <taxon>Koleobacter</taxon>
    </lineage>
</organism>
<dbReference type="PROSITE" id="PS50076">
    <property type="entry name" value="DNAJ_2"/>
    <property type="match status" value="1"/>
</dbReference>
<keyword evidence="10 13" id="KW-0143">Chaperone</keyword>
<dbReference type="InterPro" id="IPR018253">
    <property type="entry name" value="DnaJ_domain_CS"/>
</dbReference>
<dbReference type="SMART" id="SM00271">
    <property type="entry name" value="DnaJ"/>
    <property type="match status" value="1"/>
</dbReference>
<feature type="repeat" description="CXXCXGXG motif" evidence="13">
    <location>
        <begin position="160"/>
        <end position="167"/>
    </location>
</feature>
<dbReference type="InterPro" id="IPR008971">
    <property type="entry name" value="HSP40/DnaJ_pept-bd"/>
</dbReference>
<feature type="binding site" evidence="13">
    <location>
        <position position="220"/>
    </location>
    <ligand>
        <name>Zn(2+)</name>
        <dbReference type="ChEBI" id="CHEBI:29105"/>
        <label>1</label>
    </ligand>
</feature>
<dbReference type="InterPro" id="IPR036869">
    <property type="entry name" value="J_dom_sf"/>
</dbReference>
<evidence type="ECO:0000256" key="13">
    <source>
        <dbReference type="HAMAP-Rule" id="MF_01152"/>
    </source>
</evidence>
<feature type="repeat" description="CXXCXGXG motif" evidence="13">
    <location>
        <begin position="203"/>
        <end position="210"/>
    </location>
</feature>
<dbReference type="CDD" id="cd10719">
    <property type="entry name" value="DnaJ_zf"/>
    <property type="match status" value="1"/>
</dbReference>
<evidence type="ECO:0000256" key="12">
    <source>
        <dbReference type="ARBA" id="ARBA00067609"/>
    </source>
</evidence>
<dbReference type="CDD" id="cd10747">
    <property type="entry name" value="DnaJ_C"/>
    <property type="match status" value="1"/>
</dbReference>
<evidence type="ECO:0000256" key="11">
    <source>
        <dbReference type="ARBA" id="ARBA00061004"/>
    </source>
</evidence>
<dbReference type="GO" id="GO:0008270">
    <property type="term" value="F:zinc ion binding"/>
    <property type="evidence" value="ECO:0007669"/>
    <property type="project" value="UniProtKB-UniRule"/>
</dbReference>
<dbReference type="NCBIfam" id="TIGR02349">
    <property type="entry name" value="DnaJ_bact"/>
    <property type="match status" value="1"/>
</dbReference>
<dbReference type="InterPro" id="IPR001623">
    <property type="entry name" value="DnaJ_domain"/>
</dbReference>
<dbReference type="SUPFAM" id="SSF57938">
    <property type="entry name" value="DnaJ/Hsp40 cysteine-rich domain"/>
    <property type="match status" value="1"/>
</dbReference>
<dbReference type="PANTHER" id="PTHR43096:SF48">
    <property type="entry name" value="CHAPERONE PROTEIN DNAJ"/>
    <property type="match status" value="1"/>
</dbReference>
<keyword evidence="4 13" id="KW-0235">DNA replication</keyword>
<keyword evidence="7 13" id="KW-0863">Zinc-finger</keyword>
<evidence type="ECO:0000256" key="4">
    <source>
        <dbReference type="ARBA" id="ARBA00022705"/>
    </source>
</evidence>
<evidence type="ECO:0000256" key="5">
    <source>
        <dbReference type="ARBA" id="ARBA00022723"/>
    </source>
</evidence>
<evidence type="ECO:0000256" key="8">
    <source>
        <dbReference type="ARBA" id="ARBA00022833"/>
    </source>
</evidence>
<dbReference type="InterPro" id="IPR002939">
    <property type="entry name" value="DnaJ_C"/>
</dbReference>
<dbReference type="PROSITE" id="PS51188">
    <property type="entry name" value="ZF_CR"/>
    <property type="match status" value="1"/>
</dbReference>
<accession>A0A8A0RPA3</accession>
<comment type="similarity">
    <text evidence="11 13">Belongs to the DnaJ family.</text>
</comment>
<dbReference type="GO" id="GO:0031072">
    <property type="term" value="F:heat shock protein binding"/>
    <property type="evidence" value="ECO:0007669"/>
    <property type="project" value="InterPro"/>
</dbReference>
<dbReference type="Gene3D" id="2.10.230.10">
    <property type="entry name" value="Heat shock protein DnaJ, cysteine-rich domain"/>
    <property type="match status" value="1"/>
</dbReference>
<keyword evidence="3 13" id="KW-0963">Cytoplasm</keyword>